<accession>A0A1I5YUS8</accession>
<keyword evidence="2 6" id="KW-0645">Protease</keyword>
<evidence type="ECO:0000256" key="1">
    <source>
        <dbReference type="ARBA" id="ARBA00022612"/>
    </source>
</evidence>
<protein>
    <submittedName>
        <fullName evidence="6">Phage prohead protease, HK97 family</fullName>
    </submittedName>
</protein>
<dbReference type="STRING" id="1079859.SAMN04515674_113149"/>
<keyword evidence="7" id="KW-1185">Reference proteome</keyword>
<dbReference type="EMBL" id="FOXH01000013">
    <property type="protein sequence ID" value="SFQ27222.1"/>
    <property type="molecule type" value="Genomic_DNA"/>
</dbReference>
<dbReference type="Proteomes" id="UP000199306">
    <property type="component" value="Unassembled WGS sequence"/>
</dbReference>
<evidence type="ECO:0000256" key="3">
    <source>
        <dbReference type="ARBA" id="ARBA00022801"/>
    </source>
</evidence>
<keyword evidence="3" id="KW-0378">Hydrolase</keyword>
<evidence type="ECO:0000313" key="7">
    <source>
        <dbReference type="Proteomes" id="UP000199306"/>
    </source>
</evidence>
<dbReference type="AlphaFoldDB" id="A0A1I5YUS8"/>
<feature type="domain" description="Prohead serine protease" evidence="4">
    <location>
        <begin position="46"/>
        <end position="130"/>
    </location>
</feature>
<dbReference type="GO" id="GO:0008233">
    <property type="term" value="F:peptidase activity"/>
    <property type="evidence" value="ECO:0007669"/>
    <property type="project" value="UniProtKB-KW"/>
</dbReference>
<dbReference type="Pfam" id="PF04586">
    <property type="entry name" value="Peptidase_S78"/>
    <property type="match status" value="1"/>
</dbReference>
<evidence type="ECO:0000313" key="6">
    <source>
        <dbReference type="EMBL" id="SFQ47597.1"/>
    </source>
</evidence>
<organism evidence="6 7">
    <name type="scientific">Pseudarcicella hirudinis</name>
    <dbReference type="NCBI Taxonomy" id="1079859"/>
    <lineage>
        <taxon>Bacteria</taxon>
        <taxon>Pseudomonadati</taxon>
        <taxon>Bacteroidota</taxon>
        <taxon>Cytophagia</taxon>
        <taxon>Cytophagales</taxon>
        <taxon>Flectobacillaceae</taxon>
        <taxon>Pseudarcicella</taxon>
    </lineage>
</organism>
<dbReference type="GO" id="GO:0006508">
    <property type="term" value="P:proteolysis"/>
    <property type="evidence" value="ECO:0007669"/>
    <property type="project" value="UniProtKB-KW"/>
</dbReference>
<gene>
    <name evidence="5" type="ORF">SAMN04515674_113149</name>
    <name evidence="6" type="ORF">SAMN04515674_12163</name>
</gene>
<evidence type="ECO:0000256" key="2">
    <source>
        <dbReference type="ARBA" id="ARBA00022670"/>
    </source>
</evidence>
<evidence type="ECO:0000313" key="5">
    <source>
        <dbReference type="EMBL" id="SFQ27222.1"/>
    </source>
</evidence>
<dbReference type="InterPro" id="IPR054613">
    <property type="entry name" value="Peptidase_S78_dom"/>
</dbReference>
<dbReference type="OrthoDB" id="1064922at2"/>
<dbReference type="EMBL" id="FOXH01000021">
    <property type="protein sequence ID" value="SFQ47597.1"/>
    <property type="molecule type" value="Genomic_DNA"/>
</dbReference>
<reference evidence="6 7" key="1">
    <citation type="submission" date="2016-10" db="EMBL/GenBank/DDBJ databases">
        <authorList>
            <person name="de Groot N.N."/>
        </authorList>
    </citation>
    <scope>NUCLEOTIDE SEQUENCE [LARGE SCALE GENOMIC DNA]</scope>
    <source>
        <strain evidence="6">E92</strain>
        <strain evidence="7">E92,LMG 26720,CCM 7988</strain>
    </source>
</reference>
<name>A0A1I5YUS8_9BACT</name>
<dbReference type="RefSeq" id="WP_092018850.1">
    <property type="nucleotide sequence ID" value="NZ_FOXH01000013.1"/>
</dbReference>
<keyword evidence="1" id="KW-1188">Viral release from host cell</keyword>
<proteinExistence type="predicted"/>
<sequence length="314" mass="34817">MAKKKFVFNDETVTNSYNFKIKTSGIILNRFSANPVMLADHWNSLDSVIGKWDNISVEGVILSGEPLFDSEDAYAKTIEGKVERGFVIGCSMGISFSRDDMEQQPDGSWLLLRCELFEVSICAVPSNANSLRLYDASTKKLLTGDEVKLQLSFLDENKQNENTEIKMEKITLSVASLMTLGLNEQPKTAAELDTHIATLLQKFTTEQAEHQQTKQKLSSIAETQSKALINEAKLAGKITESEVAEWEKMAKDNYSLAFAALSKIPAKTQLSGGVTIPGSDSGNPKNVDEFEKLSDKAKLAFKKEHPDEYKALFK</sequence>
<evidence type="ECO:0000259" key="4">
    <source>
        <dbReference type="Pfam" id="PF04586"/>
    </source>
</evidence>